<accession>A0A9P8SHX5</accession>
<evidence type="ECO:0000313" key="2">
    <source>
        <dbReference type="EMBL" id="KAH0963603.1"/>
    </source>
</evidence>
<organism evidence="2 3">
    <name type="scientific">Hirsutella rhossiliensis</name>
    <dbReference type="NCBI Taxonomy" id="111463"/>
    <lineage>
        <taxon>Eukaryota</taxon>
        <taxon>Fungi</taxon>
        <taxon>Dikarya</taxon>
        <taxon>Ascomycota</taxon>
        <taxon>Pezizomycotina</taxon>
        <taxon>Sordariomycetes</taxon>
        <taxon>Hypocreomycetidae</taxon>
        <taxon>Hypocreales</taxon>
        <taxon>Ophiocordycipitaceae</taxon>
        <taxon>Hirsutella</taxon>
    </lineage>
</organism>
<feature type="region of interest" description="Disordered" evidence="1">
    <location>
        <begin position="301"/>
        <end position="323"/>
    </location>
</feature>
<proteinExistence type="predicted"/>
<comment type="caution">
    <text evidence="2">The sequence shown here is derived from an EMBL/GenBank/DDBJ whole genome shotgun (WGS) entry which is preliminary data.</text>
</comment>
<evidence type="ECO:0000313" key="3">
    <source>
        <dbReference type="Proteomes" id="UP000824596"/>
    </source>
</evidence>
<dbReference type="AlphaFoldDB" id="A0A9P8SHX5"/>
<dbReference type="EMBL" id="JAIZPD010000005">
    <property type="protein sequence ID" value="KAH0963603.1"/>
    <property type="molecule type" value="Genomic_DNA"/>
</dbReference>
<gene>
    <name evidence="2" type="ORF">HRG_06113</name>
</gene>
<reference evidence="2" key="1">
    <citation type="submission" date="2021-09" db="EMBL/GenBank/DDBJ databases">
        <title>A high-quality genome of the endoparasitic fungus Hirsutella rhossiliensis with a comparison of Hirsutella genomes reveals transposable elements contributing to genome size variation.</title>
        <authorList>
            <person name="Lin R."/>
            <person name="Jiao Y."/>
            <person name="Sun X."/>
            <person name="Ling J."/>
            <person name="Xie B."/>
            <person name="Cheng X."/>
        </authorList>
    </citation>
    <scope>NUCLEOTIDE SEQUENCE</scope>
    <source>
        <strain evidence="2">HR02</strain>
    </source>
</reference>
<sequence>MSIFHSDPILVHLREEAINRDEWASTRFFSRYFARHIFSEIEWIHGTEVPPREHHSQLRMDIAVQHYSTGQRTLMFRLIGQAKKGRATPAKIVEVETQAYQLCQAYMIDKSIRSVWAITYFGSKARLWACELKGSGWLDPFYPLEGTWQRDAYRDILEFETEFLWAFQKIKAIAVPDPESFDDIYAEEGNTTVTQTLAGSSYNQSSTQAYHLDGSSAQSYDASMDVDTEPTSAFTRTVNGSEYSSVQISKVADGWTTLRLKNGSKVSVRCSKWDKAIIINRDGSRNTGFIAETTNNKYRTWDDPTGKGREKPRISSLVSNDML</sequence>
<name>A0A9P8SHX5_9HYPO</name>
<dbReference type="OrthoDB" id="4941385at2759"/>
<keyword evidence="3" id="KW-1185">Reference proteome</keyword>
<feature type="compositionally biased region" description="Basic and acidic residues" evidence="1">
    <location>
        <begin position="301"/>
        <end position="313"/>
    </location>
</feature>
<dbReference type="RefSeq" id="XP_044721116.1">
    <property type="nucleotide sequence ID" value="XM_044864584.1"/>
</dbReference>
<dbReference type="GeneID" id="68355242"/>
<dbReference type="Proteomes" id="UP000824596">
    <property type="component" value="Unassembled WGS sequence"/>
</dbReference>
<evidence type="ECO:0000256" key="1">
    <source>
        <dbReference type="SAM" id="MobiDB-lite"/>
    </source>
</evidence>
<protein>
    <submittedName>
        <fullName evidence="2">Uncharacterized protein</fullName>
    </submittedName>
</protein>